<dbReference type="InterPro" id="IPR051215">
    <property type="entry name" value="GRE"/>
</dbReference>
<evidence type="ECO:0000259" key="4">
    <source>
        <dbReference type="PROSITE" id="PS51149"/>
    </source>
</evidence>
<dbReference type="SUPFAM" id="SSF51998">
    <property type="entry name" value="PFL-like glycyl radical enzymes"/>
    <property type="match status" value="1"/>
</dbReference>
<keyword evidence="2" id="KW-0456">Lyase</keyword>
<evidence type="ECO:0000259" key="5">
    <source>
        <dbReference type="PROSITE" id="PS51554"/>
    </source>
</evidence>
<dbReference type="InterPro" id="IPR001150">
    <property type="entry name" value="Gly_radical"/>
</dbReference>
<feature type="modified residue" description="Glycine radical" evidence="3">
    <location>
        <position position="760"/>
    </location>
</feature>
<dbReference type="Gene3D" id="3.20.70.20">
    <property type="match status" value="1"/>
</dbReference>
<feature type="domain" description="Glycine radical" evidence="4">
    <location>
        <begin position="664"/>
        <end position="785"/>
    </location>
</feature>
<dbReference type="EMBL" id="JAGGLM010000027">
    <property type="protein sequence ID" value="MBP2033970.1"/>
    <property type="molecule type" value="Genomic_DNA"/>
</dbReference>
<organism evidence="6 7">
    <name type="scientific">Clostridium algifaecis</name>
    <dbReference type="NCBI Taxonomy" id="1472040"/>
    <lineage>
        <taxon>Bacteria</taxon>
        <taxon>Bacillati</taxon>
        <taxon>Bacillota</taxon>
        <taxon>Clostridia</taxon>
        <taxon>Eubacteriales</taxon>
        <taxon>Clostridiaceae</taxon>
        <taxon>Clostridium</taxon>
    </lineage>
</organism>
<dbReference type="InterPro" id="IPR004184">
    <property type="entry name" value="PFL_dom"/>
</dbReference>
<dbReference type="EC" id="2.3.1.54" evidence="6"/>
<dbReference type="GO" id="GO:0008861">
    <property type="term" value="F:formate C-acetyltransferase activity"/>
    <property type="evidence" value="ECO:0007669"/>
    <property type="project" value="UniProtKB-EC"/>
</dbReference>
<proteinExistence type="predicted"/>
<dbReference type="Proteomes" id="UP001519307">
    <property type="component" value="Unassembled WGS sequence"/>
</dbReference>
<reference evidence="6 7" key="1">
    <citation type="submission" date="2021-03" db="EMBL/GenBank/DDBJ databases">
        <title>Genomic Encyclopedia of Type Strains, Phase IV (KMG-IV): sequencing the most valuable type-strain genomes for metagenomic binning, comparative biology and taxonomic classification.</title>
        <authorList>
            <person name="Goeker M."/>
        </authorList>
    </citation>
    <scope>NUCLEOTIDE SEQUENCE [LARGE SCALE GENOMIC DNA]</scope>
    <source>
        <strain evidence="6 7">DSM 28783</strain>
    </source>
</reference>
<dbReference type="Pfam" id="PF02901">
    <property type="entry name" value="PFL-like"/>
    <property type="match status" value="1"/>
</dbReference>
<gene>
    <name evidence="6" type="ORF">J2Z42_002687</name>
</gene>
<evidence type="ECO:0000256" key="1">
    <source>
        <dbReference type="ARBA" id="ARBA00022818"/>
    </source>
</evidence>
<dbReference type="Pfam" id="PF01228">
    <property type="entry name" value="Gly_radical"/>
    <property type="match status" value="1"/>
</dbReference>
<keyword evidence="7" id="KW-1185">Reference proteome</keyword>
<dbReference type="PANTHER" id="PTHR43641">
    <property type="entry name" value="FORMATE ACETYLTRANSFERASE 3-RELATED"/>
    <property type="match status" value="1"/>
</dbReference>
<evidence type="ECO:0000313" key="7">
    <source>
        <dbReference type="Proteomes" id="UP001519307"/>
    </source>
</evidence>
<feature type="domain" description="PFL" evidence="5">
    <location>
        <begin position="4"/>
        <end position="657"/>
    </location>
</feature>
<protein>
    <submittedName>
        <fullName evidence="6">Formate C-acetyltransferase</fullName>
        <ecNumber evidence="6">2.3.1.54</ecNumber>
    </submittedName>
</protein>
<evidence type="ECO:0000313" key="6">
    <source>
        <dbReference type="EMBL" id="MBP2033970.1"/>
    </source>
</evidence>
<comment type="caution">
    <text evidence="6">The sequence shown here is derived from an EMBL/GenBank/DDBJ whole genome shotgun (WGS) entry which is preliminary data.</text>
</comment>
<dbReference type="PANTHER" id="PTHR43641:SF2">
    <property type="entry name" value="DEHYDRATASE YBIW-RELATED"/>
    <property type="match status" value="1"/>
</dbReference>
<evidence type="ECO:0000256" key="3">
    <source>
        <dbReference type="PROSITE-ProRule" id="PRU00493"/>
    </source>
</evidence>
<accession>A0ABS4KVB4</accession>
<keyword evidence="1 3" id="KW-0556">Organic radical</keyword>
<dbReference type="PROSITE" id="PS51149">
    <property type="entry name" value="GLY_RADICAL_2"/>
    <property type="match status" value="1"/>
</dbReference>
<name>A0ABS4KVB4_9CLOT</name>
<evidence type="ECO:0000256" key="2">
    <source>
        <dbReference type="ARBA" id="ARBA00023239"/>
    </source>
</evidence>
<sequence length="787" mass="89213">MLTKRLQKIKNRIFAKEFKDPGVWYFKDASILTEDNIDEPIIVRKAMATRYIGEKLPAYIKDDELIVGNPNMNSVGFGTVLPIYATDDELKKAKDYKMNQNSVWGHHPPHWEKVFKIGFIGIIDEINVAIKKLYEINDTDKVAINEYRAMLIAIEGVLSFANRHAEDALKASALEKDPVRKKELFEIYNVCSRVPYFPAKTLYEAVQAYWFTYCMVNSGGEYVPLGRVDQYLYPYYKRDIEAGIITDEFATDIIGSFLAKCNERICIDTKKWENHYDFGLFSQGMKPEYTTGEEETGGHESGGYDIRALNWQENEDINSNANFNFGQSGNDWLMNMIIGGLRQNGEDGTNEITYKLLKIRFEMELIMPTLSVRVSSKTPDKFWKEISACLRHSEGEPAIYNDDAIIPGFEEIGIPKEEARDYSNDGCWECLIPGKSHFSYAHIMNLRCLEWVFTRGITLQSGNKEGIDTGELSQYTDFNSFYEAYCKQVNSQIDLQIERRLDNLGLSKMIAPDPLISSIMDGCIENGHDLTDINAVKYTFHLLLITGLSNVVDSLCAIKKLVFEDKSSTLEDFKNAIINNWNGYEKLRLIVLNRVPKYGNDDDYADEILFKVLKSFESRIETWRSKQNKLLIPCGIGTFENYAALGRTLSASPDGRLNKEALAPNYAPTPGVDANGPTAVIKSATKPDLLKYYCGCPLDISLNKNEFLGQVGINRMESIIKAFCNLGGQIGTFTTCSIEEMKDAKINPDKHKNLKIRMGGLSAYFIALSPIQQDNIIRRFSKGVLVK</sequence>
<keyword evidence="6" id="KW-0808">Transferase</keyword>
<dbReference type="PROSITE" id="PS51554">
    <property type="entry name" value="PFL"/>
    <property type="match status" value="1"/>
</dbReference>
<keyword evidence="6" id="KW-0012">Acyltransferase</keyword>
<dbReference type="RefSeq" id="WP_209703210.1">
    <property type="nucleotide sequence ID" value="NZ_JAGGLM010000027.1"/>
</dbReference>